<dbReference type="SUPFAM" id="SSF54506">
    <property type="entry name" value="Diaminopimelate epimerase-like"/>
    <property type="match status" value="1"/>
</dbReference>
<name>A0ABS2SW71_9BACI</name>
<reference evidence="1" key="1">
    <citation type="submission" date="2021-01" db="EMBL/GenBank/DDBJ databases">
        <title>Genomic Encyclopedia of Type Strains, Phase IV (KMG-IV): sequencing the most valuable type-strain genomes for metagenomic binning, comparative biology and taxonomic classification.</title>
        <authorList>
            <person name="Goeker M."/>
        </authorList>
    </citation>
    <scope>NUCLEOTIDE SEQUENCE</scope>
    <source>
        <strain evidence="1">DSM 21943</strain>
    </source>
</reference>
<gene>
    <name evidence="1" type="ORF">JOC54_003073</name>
</gene>
<sequence length="42" mass="4644">MAIVRVQHIDAFSKVPGKGNPAAVVLSGEQWLQSMRSFKQEC</sequence>
<proteinExistence type="predicted"/>
<protein>
    <submittedName>
        <fullName evidence="1">PhzF superfamily epimerase YddE/YHI9</fullName>
    </submittedName>
</protein>
<dbReference type="Gene3D" id="3.10.310.10">
    <property type="entry name" value="Diaminopimelate Epimerase, Chain A, domain 1"/>
    <property type="match status" value="1"/>
</dbReference>
<comment type="caution">
    <text evidence="1">The sequence shown here is derived from an EMBL/GenBank/DDBJ whole genome shotgun (WGS) entry which is preliminary data.</text>
</comment>
<organism evidence="1 2">
    <name type="scientific">Shouchella xiaoxiensis</name>
    <dbReference type="NCBI Taxonomy" id="766895"/>
    <lineage>
        <taxon>Bacteria</taxon>
        <taxon>Bacillati</taxon>
        <taxon>Bacillota</taxon>
        <taxon>Bacilli</taxon>
        <taxon>Bacillales</taxon>
        <taxon>Bacillaceae</taxon>
        <taxon>Shouchella</taxon>
    </lineage>
</organism>
<keyword evidence="2" id="KW-1185">Reference proteome</keyword>
<dbReference type="RefSeq" id="WP_367617810.1">
    <property type="nucleotide sequence ID" value="NZ_JAFBCV010000010.1"/>
</dbReference>
<evidence type="ECO:0000313" key="1">
    <source>
        <dbReference type="EMBL" id="MBM7839793.1"/>
    </source>
</evidence>
<evidence type="ECO:0000313" key="2">
    <source>
        <dbReference type="Proteomes" id="UP001179280"/>
    </source>
</evidence>
<dbReference type="EMBL" id="JAFBCV010000010">
    <property type="protein sequence ID" value="MBM7839793.1"/>
    <property type="molecule type" value="Genomic_DNA"/>
</dbReference>
<dbReference type="Proteomes" id="UP001179280">
    <property type="component" value="Unassembled WGS sequence"/>
</dbReference>
<accession>A0ABS2SW71</accession>